<dbReference type="InterPro" id="IPR036779">
    <property type="entry name" value="LysM_dom_sf"/>
</dbReference>
<feature type="compositionally biased region" description="Low complexity" evidence="2">
    <location>
        <begin position="392"/>
        <end position="408"/>
    </location>
</feature>
<feature type="compositionally biased region" description="Basic and acidic residues" evidence="2">
    <location>
        <begin position="130"/>
        <end position="156"/>
    </location>
</feature>
<evidence type="ECO:0000313" key="4">
    <source>
        <dbReference type="EMBL" id="RZT90395.1"/>
    </source>
</evidence>
<feature type="compositionally biased region" description="Pro residues" evidence="2">
    <location>
        <begin position="449"/>
        <end position="465"/>
    </location>
</feature>
<reference evidence="4 5" key="1">
    <citation type="submission" date="2019-02" db="EMBL/GenBank/DDBJ databases">
        <title>Genomic Encyclopedia of Type Strains, Phase IV (KMG-IV): sequencing the most valuable type-strain genomes for metagenomic binning, comparative biology and taxonomic classification.</title>
        <authorList>
            <person name="Goeker M."/>
        </authorList>
    </citation>
    <scope>NUCLEOTIDE SEQUENCE [LARGE SCALE GENOMIC DNA]</scope>
    <source>
        <strain evidence="4 5">DSM 21223</strain>
    </source>
</reference>
<dbReference type="InterPro" id="IPR020012">
    <property type="entry name" value="LysM_FimV"/>
</dbReference>
<dbReference type="InterPro" id="IPR020011">
    <property type="entry name" value="FimV_C"/>
</dbReference>
<evidence type="ECO:0000259" key="3">
    <source>
        <dbReference type="Pfam" id="PF25800"/>
    </source>
</evidence>
<dbReference type="EMBL" id="SHKM01000001">
    <property type="protein sequence ID" value="RZT90395.1"/>
    <property type="molecule type" value="Genomic_DNA"/>
</dbReference>
<feature type="compositionally biased region" description="Low complexity" evidence="2">
    <location>
        <begin position="510"/>
        <end position="522"/>
    </location>
</feature>
<feature type="compositionally biased region" description="Polar residues" evidence="2">
    <location>
        <begin position="523"/>
        <end position="547"/>
    </location>
</feature>
<dbReference type="InterPro" id="IPR057840">
    <property type="entry name" value="FimV_N"/>
</dbReference>
<gene>
    <name evidence="4" type="ORF">EV678_1209</name>
</gene>
<evidence type="ECO:0000256" key="1">
    <source>
        <dbReference type="SAM" id="Coils"/>
    </source>
</evidence>
<dbReference type="Proteomes" id="UP000292136">
    <property type="component" value="Unassembled WGS sequence"/>
</dbReference>
<dbReference type="InterPro" id="IPR018392">
    <property type="entry name" value="LysM"/>
</dbReference>
<dbReference type="NCBIfam" id="TIGR03505">
    <property type="entry name" value="FimV_core"/>
    <property type="match status" value="1"/>
</dbReference>
<organism evidence="4 5">
    <name type="scientific">Azospira oryzae</name>
    <dbReference type="NCBI Taxonomy" id="146939"/>
    <lineage>
        <taxon>Bacteria</taxon>
        <taxon>Pseudomonadati</taxon>
        <taxon>Pseudomonadota</taxon>
        <taxon>Betaproteobacteria</taxon>
        <taxon>Rhodocyclales</taxon>
        <taxon>Rhodocyclaceae</taxon>
        <taxon>Azospira</taxon>
    </lineage>
</organism>
<feature type="region of interest" description="Disordered" evidence="2">
    <location>
        <begin position="392"/>
        <end position="465"/>
    </location>
</feature>
<evidence type="ECO:0000256" key="2">
    <source>
        <dbReference type="SAM" id="MobiDB-lite"/>
    </source>
</evidence>
<protein>
    <submittedName>
        <fullName evidence="4">Pilus assembly protein FimV</fullName>
    </submittedName>
</protein>
<dbReference type="NCBIfam" id="TIGR03504">
    <property type="entry name" value="FimV_Cterm"/>
    <property type="match status" value="1"/>
</dbReference>
<keyword evidence="1" id="KW-0175">Coiled coil</keyword>
<feature type="domain" description="FimV N-terminal" evidence="3">
    <location>
        <begin position="8"/>
        <end position="113"/>
    </location>
</feature>
<accession>A0ABY0IS27</accession>
<sequence>MPFAADAAGLGKITVYSGLGQPLRAEVEVSATKAELSNMTARLASQDAFAQAGIEYASTLLGIRFSLDQKGAQPVIRISSDKPINDPFVDMLLELSWPSGRLVREYTFLLDPPEMAIKGGAQVSTVEAKQPPRLETRPLAPVEEKPAARAVEEKPAKVTASRKPKVAAEEKPVAEARPAAEKKTAEQPAAAVGSVEVKKGDTLRKIAGETVHEGVSLEQMLVGLYRANKEAFDGGNMNRLKAGKILAVPDKESVAAVSESEARKIVFAQSSDWNAYRRKLAGAVAQEAPKDDGATQAVAGRVTAKVEDKAAPAAAPKDQVKVAKTEGPATGKAGAGKASEEDLIAKDKALKDANERMAALEKNVSELQKLLELKNQNLADLQKQAAAKPAAAAPLPAAAPAKPAETAPVEPPKPEVKPEPPKVEDAKPAEAAKPEDKPAEAAAPETKPEPTPAPKPPVVVPPPAPVEEPSLVDELLDNLPLLGGGLVAIAGLGALAVVRRRRQAPAGEATLPPTSSLSQPSLGANSVFKSTGGQSVDTSNTPATDFSQAGPGTIDTDEVDPVAEADVYMAYGRDAQAEEILLEAMQKDPKRFAIHVKLLEIYSNRKAVKQFETLASELYAQTGGVGAEWEKAAAMGAKLDPANPLYGGNPAPAATAAAAADFDPDATMIVGAEQLKDTVTMPGTLSQLAEAAAEAEPLPVVEAPQEAAAEPVPDLVSLDFDLGLEAPAAPQADTAADVAAEPEAALSGAMDFDLDLGAAEPAPAAAAEPEVLDFQLPEAAPEAAPAAPADNIIDFDLDLGAGAEEPVSITAEAPGGDLDIQLDDEALPVEEAPRAFDLSSINLDLDAAPAPAAEPAVSAADDTVVLPEVADEALSLDDLAAAAAETTLTPAADETVVMPELAMEEVSAAPAPSFDSAETVVNPELGAQLEAQLEAEQAADAEGDDARWQEVATKLDLAKAYEEMGDLEGARELLQEVLGEGNAEQQDVARTLMERVGS</sequence>
<evidence type="ECO:0000313" key="5">
    <source>
        <dbReference type="Proteomes" id="UP000292136"/>
    </source>
</evidence>
<dbReference type="Gene3D" id="1.20.58.2200">
    <property type="match status" value="1"/>
</dbReference>
<feature type="region of interest" description="Disordered" evidence="2">
    <location>
        <begin position="122"/>
        <end position="193"/>
    </location>
</feature>
<feature type="compositionally biased region" description="Low complexity" evidence="2">
    <location>
        <begin position="325"/>
        <end position="337"/>
    </location>
</feature>
<feature type="coiled-coil region" evidence="1">
    <location>
        <begin position="343"/>
        <end position="384"/>
    </location>
</feature>
<proteinExistence type="predicted"/>
<comment type="caution">
    <text evidence="4">The sequence shown here is derived from an EMBL/GenBank/DDBJ whole genome shotgun (WGS) entry which is preliminary data.</text>
</comment>
<dbReference type="Gene3D" id="3.10.350.10">
    <property type="entry name" value="LysM domain"/>
    <property type="match status" value="1"/>
</dbReference>
<dbReference type="InterPro" id="IPR038440">
    <property type="entry name" value="FimV_C_sf"/>
</dbReference>
<feature type="compositionally biased region" description="Basic and acidic residues" evidence="2">
    <location>
        <begin position="412"/>
        <end position="439"/>
    </location>
</feature>
<feature type="region of interest" description="Disordered" evidence="2">
    <location>
        <begin position="506"/>
        <end position="557"/>
    </location>
</feature>
<dbReference type="Pfam" id="PF25800">
    <property type="entry name" value="FimV_N"/>
    <property type="match status" value="1"/>
</dbReference>
<feature type="region of interest" description="Disordered" evidence="2">
    <location>
        <begin position="309"/>
        <end position="339"/>
    </location>
</feature>
<keyword evidence="5" id="KW-1185">Reference proteome</keyword>
<feature type="compositionally biased region" description="Basic and acidic residues" evidence="2">
    <location>
        <begin position="166"/>
        <end position="185"/>
    </location>
</feature>
<name>A0ABY0IS27_9RHOO</name>
<dbReference type="CDD" id="cd00118">
    <property type="entry name" value="LysM"/>
    <property type="match status" value="1"/>
</dbReference>